<sequence>KGPNLFGPREPGVKRRPHQLSRSGAARPRVRCLPFFAKITARPRSGRDSSTAPTTVRPNEVCGLRAIVVLEDIRHLLSSRNLTQLPTVRRSQRLAAKKSAYKPASSSATKPATRPAIRHATRPVIRPATRPATRSATSSAKEALKPIPEVGIRKSTGTSTAPKSPHQAAPPPLTETNFSRARSPETRTRMPRERRLRSCS</sequence>
<feature type="non-terminal residue" evidence="2">
    <location>
        <position position="1"/>
    </location>
</feature>
<gene>
    <name evidence="2" type="ORF">K0M31_003654</name>
</gene>
<accession>A0AA40FCE6</accession>
<protein>
    <submittedName>
        <fullName evidence="2">Uncharacterized protein</fullName>
    </submittedName>
</protein>
<keyword evidence="3" id="KW-1185">Reference proteome</keyword>
<feature type="compositionally biased region" description="Basic residues" evidence="1">
    <location>
        <begin position="90"/>
        <end position="100"/>
    </location>
</feature>
<name>A0AA40FCE6_9HYME</name>
<feature type="compositionally biased region" description="Low complexity" evidence="1">
    <location>
        <begin position="101"/>
        <end position="115"/>
    </location>
</feature>
<comment type="caution">
    <text evidence="2">The sequence shown here is derived from an EMBL/GenBank/DDBJ whole genome shotgun (WGS) entry which is preliminary data.</text>
</comment>
<feature type="region of interest" description="Disordered" evidence="1">
    <location>
        <begin position="88"/>
        <end position="200"/>
    </location>
</feature>
<evidence type="ECO:0000313" key="2">
    <source>
        <dbReference type="EMBL" id="KAK1116391.1"/>
    </source>
</evidence>
<feature type="region of interest" description="Disordered" evidence="1">
    <location>
        <begin position="1"/>
        <end position="27"/>
    </location>
</feature>
<evidence type="ECO:0000256" key="1">
    <source>
        <dbReference type="SAM" id="MobiDB-lite"/>
    </source>
</evidence>
<evidence type="ECO:0000313" key="3">
    <source>
        <dbReference type="Proteomes" id="UP001177670"/>
    </source>
</evidence>
<dbReference type="AlphaFoldDB" id="A0AA40FCE6"/>
<reference evidence="2" key="1">
    <citation type="submission" date="2021-10" db="EMBL/GenBank/DDBJ databases">
        <title>Melipona bicolor Genome sequencing and assembly.</title>
        <authorList>
            <person name="Araujo N.S."/>
            <person name="Arias M.C."/>
        </authorList>
    </citation>
    <scope>NUCLEOTIDE SEQUENCE</scope>
    <source>
        <strain evidence="2">USP_2M_L1-L4_2017</strain>
        <tissue evidence="2">Whole body</tissue>
    </source>
</reference>
<dbReference type="Proteomes" id="UP001177670">
    <property type="component" value="Unassembled WGS sequence"/>
</dbReference>
<feature type="compositionally biased region" description="Basic and acidic residues" evidence="1">
    <location>
        <begin position="182"/>
        <end position="193"/>
    </location>
</feature>
<dbReference type="EMBL" id="JAHYIQ010000116">
    <property type="protein sequence ID" value="KAK1116391.1"/>
    <property type="molecule type" value="Genomic_DNA"/>
</dbReference>
<organism evidence="2 3">
    <name type="scientific">Melipona bicolor</name>
    <dbReference type="NCBI Taxonomy" id="60889"/>
    <lineage>
        <taxon>Eukaryota</taxon>
        <taxon>Metazoa</taxon>
        <taxon>Ecdysozoa</taxon>
        <taxon>Arthropoda</taxon>
        <taxon>Hexapoda</taxon>
        <taxon>Insecta</taxon>
        <taxon>Pterygota</taxon>
        <taxon>Neoptera</taxon>
        <taxon>Endopterygota</taxon>
        <taxon>Hymenoptera</taxon>
        <taxon>Apocrita</taxon>
        <taxon>Aculeata</taxon>
        <taxon>Apoidea</taxon>
        <taxon>Anthophila</taxon>
        <taxon>Apidae</taxon>
        <taxon>Melipona</taxon>
    </lineage>
</organism>
<proteinExistence type="predicted"/>